<evidence type="ECO:0008006" key="6">
    <source>
        <dbReference type="Google" id="ProtNLM"/>
    </source>
</evidence>
<evidence type="ECO:0000313" key="5">
    <source>
        <dbReference type="Proteomes" id="UP000185680"/>
    </source>
</evidence>
<dbReference type="KEGG" id="hyl:LPB072_11950"/>
<dbReference type="AlphaFoldDB" id="A0A162SYQ8"/>
<evidence type="ECO:0000256" key="1">
    <source>
        <dbReference type="SAM" id="SignalP"/>
    </source>
</evidence>
<keyword evidence="1" id="KW-0732">Signal</keyword>
<accession>A0A162SYQ8</accession>
<evidence type="ECO:0000313" key="4">
    <source>
        <dbReference type="Proteomes" id="UP000185657"/>
    </source>
</evidence>
<dbReference type="RefSeq" id="WP_066089946.1">
    <property type="nucleotide sequence ID" value="NZ_CP017476.1"/>
</dbReference>
<sequence length="134" mass="14368">MKISNGVLGVALMLSVSCVWAGAGESKCGGLAPSGTDTGGAYFNNDLPAGQDVFSFCAFGYPPHCWVGVEPISGTWEIVNQYCFNSKWTQKYEEVCPKAKSIGTWKAQGKMPFSYKGKAGAPDGLEQCDHLMEQ</sequence>
<reference evidence="2 5" key="2">
    <citation type="submission" date="2016-10" db="EMBL/GenBank/DDBJ databases">
        <title>Hydorgenophaga sp. LPB0072 isolated from gastropod.</title>
        <authorList>
            <person name="Kim E."/>
            <person name="Yi H."/>
        </authorList>
    </citation>
    <scope>NUCLEOTIDE SEQUENCE [LARGE SCALE GENOMIC DNA]</scope>
    <source>
        <strain evidence="2 5">LPB0072</strain>
    </source>
</reference>
<dbReference type="EMBL" id="CP017476">
    <property type="protein sequence ID" value="AOW13460.1"/>
    <property type="molecule type" value="Genomic_DNA"/>
</dbReference>
<dbReference type="PROSITE" id="PS51257">
    <property type="entry name" value="PROKAR_LIPOPROTEIN"/>
    <property type="match status" value="1"/>
</dbReference>
<dbReference type="EMBL" id="LVWD01000013">
    <property type="protein sequence ID" value="OAD41751.1"/>
    <property type="molecule type" value="Genomic_DNA"/>
</dbReference>
<organism evidence="2 5">
    <name type="scientific">Hydrogenophaga crassostreae</name>
    <dbReference type="NCBI Taxonomy" id="1763535"/>
    <lineage>
        <taxon>Bacteria</taxon>
        <taxon>Pseudomonadati</taxon>
        <taxon>Pseudomonadota</taxon>
        <taxon>Betaproteobacteria</taxon>
        <taxon>Burkholderiales</taxon>
        <taxon>Comamonadaceae</taxon>
        <taxon>Hydrogenophaga</taxon>
    </lineage>
</organism>
<name>A0A162SYQ8_9BURK</name>
<dbReference type="STRING" id="1763535.LPB072_11950"/>
<reference evidence="3 4" key="1">
    <citation type="submission" date="2016-02" db="EMBL/GenBank/DDBJ databases">
        <title>Draft genome sequence of Hydrogenophaga sp. LPB0072.</title>
        <authorList>
            <person name="Shin S.-K."/>
            <person name="Yi H."/>
        </authorList>
    </citation>
    <scope>NUCLEOTIDE SEQUENCE [LARGE SCALE GENOMIC DNA]</scope>
    <source>
        <strain evidence="3 4">LPB0072</strain>
    </source>
</reference>
<feature type="signal peptide" evidence="1">
    <location>
        <begin position="1"/>
        <end position="21"/>
    </location>
</feature>
<proteinExistence type="predicted"/>
<dbReference type="Proteomes" id="UP000185680">
    <property type="component" value="Chromosome"/>
</dbReference>
<evidence type="ECO:0000313" key="2">
    <source>
        <dbReference type="EMBL" id="AOW13460.1"/>
    </source>
</evidence>
<protein>
    <recommendedName>
        <fullName evidence="6">Chitin-binding type-2 domain-containing protein</fullName>
    </recommendedName>
</protein>
<feature type="chain" id="PRO_5044549374" description="Chitin-binding type-2 domain-containing protein" evidence="1">
    <location>
        <begin position="22"/>
        <end position="134"/>
    </location>
</feature>
<gene>
    <name evidence="2" type="ORF">LPB072_11950</name>
    <name evidence="3" type="ORF">LPB72_10575</name>
</gene>
<keyword evidence="4" id="KW-1185">Reference proteome</keyword>
<evidence type="ECO:0000313" key="3">
    <source>
        <dbReference type="EMBL" id="OAD41751.1"/>
    </source>
</evidence>
<dbReference type="Proteomes" id="UP000185657">
    <property type="component" value="Unassembled WGS sequence"/>
</dbReference>